<dbReference type="SMART" id="SM00137">
    <property type="entry name" value="MAM"/>
    <property type="match status" value="11"/>
</dbReference>
<comment type="caution">
    <text evidence="3">The sequence shown here is derived from an EMBL/GenBank/DDBJ whole genome shotgun (WGS) entry which is preliminary data.</text>
</comment>
<dbReference type="SUPFAM" id="SSF49899">
    <property type="entry name" value="Concanavalin A-like lectins/glucanases"/>
    <property type="match status" value="12"/>
</dbReference>
<dbReference type="Proteomes" id="UP000762676">
    <property type="component" value="Unassembled WGS sequence"/>
</dbReference>
<feature type="domain" description="MAM" evidence="2">
    <location>
        <begin position="1737"/>
        <end position="1902"/>
    </location>
</feature>
<name>A0AAV4FBV2_9GAST</name>
<sequence length="2146" mass="233910">MSTTPTQNVTLWTLSGAQANQWKSAQVPVISPKASFFMNIEGIRGSDYHGDIALDDVGYHNTLCAAFPASAAQNYTSLAPAAPTQPSTGAFNCGFDRDFCNWQQEKTNDRFDWQRQGTRAASTRTGPTKDHSGTGSFAFIDSSAPRKEGDIAVLTSPVLSGDQCVTFWYFMWGDHVKSLKMYQGPAKARLYWLRQGSQDKAWKKASVHFPGGQSSYQIQFEATVGSGARGDIAIDDVSVTSGNCTLCADPKTCDFAKSGVPVATCDFENGLCNYQQETTDVFNWSRHTGRTPSSSTGPNVDHTYGTDFGNYMYIEASNKAPGSTAVLVAGPVNVSTSDLCLEFWYHMYGGNQGVLSVALRTSGQASDVKWLKKGNQGSDWNRGEFDIPANLGDVDIVFTAMVGSSYHSDTAIDDIVLWKRKCASDYGFCDFELDLCSWTNAKDADMDWVFGTGGTKSTNTGPAADHTYKNSTVYYFSPPPTSISPSHLMSTNTTNHPTIPRMTGHYVFIETSSPSVTGDTAKLLSELFPARESVCFHFFYSMNGQSTGTLRVSLISYNSSTDSLAQVGSPQLLWTLSGDQGKDWHEGRVPIPTQYNSYRVLVEGVKGYSYTGDIGLDDLSFTKEDSQPCVVTPSAAKPPASTSTSAPVTTTLPPIPTNFDCDFETNLCGWTSNTSVPKQWLRHRGPTNSRSTGPKADHTSGNGFYIYLEASSGALYDFARLVSPPISPGKQCMTFWYHMYGNSVGDLKVDLLTPSKTPGGTPSQVVYWDESGSHGDKWIQAAVDLGAYGIDPGTQVVIEAYRGSSYSGDIAVDDIKLTQGECAQRGPSPIDCDFESQNICSYIQETSDVLDWTWANGRTGSSSTGPTADHTYNTNNGHYMYIEATNQKMGDTARLWSQPFLPKQGQCLSFYYHMYGQGMGELAIYYGQLNTTGQYSLSTRLWSLKGPHQNDWVQENVPLPIDAQGQKQVNLVFQGTVGSSYQSDMAIDDVKLLASCPAPGSCTFEQDKCGWRAVRSTYNGIIAQFVRSTADSRIFGTSIDHPAADHTLGTGKGSYMILYSNVNSGRQQGQIVTLSSETIQATGSNGACFHFWFNNFGSGFSTATISVRAKTTVAVWRYSSDQNRTLSEGQVQVVSSDPYQIVIDVKMAGGSGYFAIDDTSITDGGCAVKPSNAAVSGAPTPAPSQSSSPTIDLSGPSSNVDCNFETDLCQWTQHTADDQFNWTLAKGDTGSSGTGPSFDHTLKTGERTFYSLLLCATEESGHYIYIEASSPRRPDDKAIIESPLITSLTEQCLVFWYHMFGQHVNTLNLYTKLKGQFSGPQLIWRRIGAQENGWVQAAVDLHNTVQTPYSVEFEGVRGTDYAGDIALDDIRLIPGACNSDSTVDRCDFETDVCGFRASDRNSWKRWRKPSSDPSGGPSFDHSYNTALGSYMYAKTAPPHKAGDNLILTGPSRQPTSGSCVSYYYHMNGDNSASLTVQASYASGLKKTLAQHSGNLGDKWYRNEVTVRSTTSWQLVFVSKATSGTKSDPAIDDLVISPGTCGTEEGSCNFEKDQCTWQLSLSSANSFVRTVASRARNPKPSKDHTLGKVQGSYLLMRYSRSLALNVATIASSPMQPFTGTKCLSFWIAHARNTYLEVKVSDVAQAVTQTLWVQSFIFGSGWTYASLPIPTQTKPYKIIITGRVTAVSGYIALDDFLGKVATNLTCPLTPADAKVSNLPPSTTAQAATSPTPFVASSPSDCSFESGLCGWTQDTANDNLDWYRAQGPQGSKATGPITDHTTRTNAGWYLYIKSNFVADPSKFVAKKARLISPPLATPGTYCLQLYYYMFGPHVGALNIYRARYDNSVSLYAKREGNQGNSWQFLEMQFSTTVSEKVYIEGTEGVNFNGDIAIDDIKLLNSRCPTQAGPSCAFDYGDCGWTQGTLDKGQWQKLSRQTSTSNTGPDFDHTLGTGYGYYYNLDASFPLRRGDYAYLISPVLTSGSALRCVRFWFNMNGAQVGSLDFGVMTSDLSKDTFQAVWTKTGHQDKAWREGEATVQSPGGVNYYVAFKATVGGGIHGDVAVDDVTFTDGECPFSGNNDFENGLDMYTNVNTDKFDWLVTSSGSSVLGTNIYKPDHTKRTNDGHYAIALIKNQRPSEYLNELVDINDE</sequence>
<dbReference type="CDD" id="cd06263">
    <property type="entry name" value="MAM"/>
    <property type="match status" value="11"/>
</dbReference>
<accession>A0AAV4FBV2</accession>
<dbReference type="PANTHER" id="PTHR23282:SF101">
    <property type="entry name" value="MAM DOMAIN-CONTAINING PROTEIN"/>
    <property type="match status" value="1"/>
</dbReference>
<dbReference type="EMBL" id="BMAT01000653">
    <property type="protein sequence ID" value="GFR70361.1"/>
    <property type="molecule type" value="Genomic_DNA"/>
</dbReference>
<feature type="region of interest" description="Disordered" evidence="1">
    <location>
        <begin position="116"/>
        <end position="141"/>
    </location>
</feature>
<dbReference type="InterPro" id="IPR051560">
    <property type="entry name" value="MAM_domain-containing"/>
</dbReference>
<dbReference type="PANTHER" id="PTHR23282">
    <property type="entry name" value="APICAL ENDOSOMAL GLYCOPROTEIN PRECURSOR"/>
    <property type="match status" value="1"/>
</dbReference>
<evidence type="ECO:0000313" key="4">
    <source>
        <dbReference type="Proteomes" id="UP000762676"/>
    </source>
</evidence>
<feature type="domain" description="MAM" evidence="2">
    <location>
        <begin position="1906"/>
        <end position="2072"/>
    </location>
</feature>
<feature type="domain" description="MAM" evidence="2">
    <location>
        <begin position="263"/>
        <end position="424"/>
    </location>
</feature>
<proteinExistence type="predicted"/>
<feature type="region of interest" description="Disordered" evidence="1">
    <location>
        <begin position="1172"/>
        <end position="1196"/>
    </location>
</feature>
<feature type="region of interest" description="Disordered" evidence="1">
    <location>
        <begin position="630"/>
        <end position="651"/>
    </location>
</feature>
<keyword evidence="4" id="KW-1185">Reference proteome</keyword>
<feature type="domain" description="MAM" evidence="2">
    <location>
        <begin position="1384"/>
        <end position="1542"/>
    </location>
</feature>
<evidence type="ECO:0000313" key="3">
    <source>
        <dbReference type="EMBL" id="GFR70361.1"/>
    </source>
</evidence>
<evidence type="ECO:0000259" key="2">
    <source>
        <dbReference type="PROSITE" id="PS50060"/>
    </source>
</evidence>
<feature type="domain" description="MAM" evidence="2">
    <location>
        <begin position="1200"/>
        <end position="1379"/>
    </location>
</feature>
<dbReference type="GO" id="GO:0016020">
    <property type="term" value="C:membrane"/>
    <property type="evidence" value="ECO:0007669"/>
    <property type="project" value="InterPro"/>
</dbReference>
<dbReference type="Gene3D" id="2.60.120.200">
    <property type="match status" value="12"/>
</dbReference>
<reference evidence="3 4" key="1">
    <citation type="journal article" date="2021" name="Elife">
        <title>Chloroplast acquisition without the gene transfer in kleptoplastic sea slugs, Plakobranchus ocellatus.</title>
        <authorList>
            <person name="Maeda T."/>
            <person name="Takahashi S."/>
            <person name="Yoshida T."/>
            <person name="Shimamura S."/>
            <person name="Takaki Y."/>
            <person name="Nagai Y."/>
            <person name="Toyoda A."/>
            <person name="Suzuki Y."/>
            <person name="Arimoto A."/>
            <person name="Ishii H."/>
            <person name="Satoh N."/>
            <person name="Nishiyama T."/>
            <person name="Hasebe M."/>
            <person name="Maruyama T."/>
            <person name="Minagawa J."/>
            <person name="Obokata J."/>
            <person name="Shigenobu S."/>
        </authorList>
    </citation>
    <scope>NUCLEOTIDE SEQUENCE [LARGE SCALE GENOMIC DNA]</scope>
</reference>
<dbReference type="InterPro" id="IPR000998">
    <property type="entry name" value="MAM_dom"/>
</dbReference>
<dbReference type="PROSITE" id="PS00740">
    <property type="entry name" value="MAM_1"/>
    <property type="match status" value="3"/>
</dbReference>
<dbReference type="PRINTS" id="PR00020">
    <property type="entry name" value="MAMDOMAIN"/>
</dbReference>
<feature type="domain" description="MAM" evidence="2">
    <location>
        <begin position="1545"/>
        <end position="1706"/>
    </location>
</feature>
<feature type="domain" description="MAM" evidence="2">
    <location>
        <begin position="830"/>
        <end position="998"/>
    </location>
</feature>
<dbReference type="PROSITE" id="PS50060">
    <property type="entry name" value="MAM_2"/>
    <property type="match status" value="12"/>
</dbReference>
<feature type="domain" description="MAM" evidence="2">
    <location>
        <begin position="1"/>
        <end position="66"/>
    </location>
</feature>
<feature type="domain" description="MAM" evidence="2">
    <location>
        <begin position="91"/>
        <end position="246"/>
    </location>
</feature>
<feature type="domain" description="MAM" evidence="2">
    <location>
        <begin position="427"/>
        <end position="631"/>
    </location>
</feature>
<feature type="domain" description="MAM" evidence="2">
    <location>
        <begin position="659"/>
        <end position="824"/>
    </location>
</feature>
<feature type="domain" description="MAM" evidence="2">
    <location>
        <begin position="1000"/>
        <end position="1168"/>
    </location>
</feature>
<dbReference type="InterPro" id="IPR013320">
    <property type="entry name" value="ConA-like_dom_sf"/>
</dbReference>
<protein>
    <submittedName>
        <fullName evidence="3">MAM and LDL-receptor class A domain-containing protein 1</fullName>
    </submittedName>
</protein>
<dbReference type="Pfam" id="PF00629">
    <property type="entry name" value="MAM"/>
    <property type="match status" value="12"/>
</dbReference>
<gene>
    <name evidence="3" type="ORF">ElyMa_000325700</name>
</gene>
<evidence type="ECO:0000256" key="1">
    <source>
        <dbReference type="SAM" id="MobiDB-lite"/>
    </source>
</evidence>
<feature type="compositionally biased region" description="Polar residues" evidence="1">
    <location>
        <begin position="116"/>
        <end position="126"/>
    </location>
</feature>
<organism evidence="3 4">
    <name type="scientific">Elysia marginata</name>
    <dbReference type="NCBI Taxonomy" id="1093978"/>
    <lineage>
        <taxon>Eukaryota</taxon>
        <taxon>Metazoa</taxon>
        <taxon>Spiralia</taxon>
        <taxon>Lophotrochozoa</taxon>
        <taxon>Mollusca</taxon>
        <taxon>Gastropoda</taxon>
        <taxon>Heterobranchia</taxon>
        <taxon>Euthyneura</taxon>
        <taxon>Panpulmonata</taxon>
        <taxon>Sacoglossa</taxon>
        <taxon>Placobranchoidea</taxon>
        <taxon>Plakobranchidae</taxon>
        <taxon>Elysia</taxon>
    </lineage>
</organism>